<protein>
    <recommendedName>
        <fullName evidence="1">Bacteriophage T5 Orf172 DNA-binding domain-containing protein</fullName>
    </recommendedName>
</protein>
<accession>A0A5J6N1E0</accession>
<dbReference type="Pfam" id="PF13455">
    <property type="entry name" value="MUG113"/>
    <property type="match status" value="1"/>
</dbReference>
<gene>
    <name evidence="2" type="ORF">FRZ61_30390</name>
</gene>
<reference evidence="2 3" key="1">
    <citation type="submission" date="2019-08" db="EMBL/GenBank/DDBJ databases">
        <title>Hyperibacter terrae gen. nov., sp. nov. and Hyperibacter viscosus sp. nov., two new members in the family Rhodospirillaceae isolated from the rhizosphere of Hypericum perforatum.</title>
        <authorList>
            <person name="Noviana Z."/>
        </authorList>
    </citation>
    <scope>NUCLEOTIDE SEQUENCE [LARGE SCALE GENOMIC DNA]</scope>
    <source>
        <strain evidence="2 3">R5959</strain>
    </source>
</reference>
<dbReference type="SMART" id="SM00974">
    <property type="entry name" value="T5orf172"/>
    <property type="match status" value="1"/>
</dbReference>
<dbReference type="AlphaFoldDB" id="A0A5J6N1E0"/>
<dbReference type="Proteomes" id="UP000325797">
    <property type="component" value="Chromosome"/>
</dbReference>
<dbReference type="KEGG" id="hadh:FRZ61_30390"/>
<sequence length="237" mass="27521">MLRDQILNEIRRLAVANGGQPPGWNTFSKATGIRIHEWRGVYWSKWSDATREAGFEPNSRVTAYSNDYFLRKLAEAARHFAAIPNTIQMAMYRRTDPSFPARQTFNANFASRAEMLSQFRKWVGLHSEFADVAALFPLEVEKDAKEKAVRAKDGYVYLIQWGDVYKIGRGQDLERRVKQVRTGLPESGRLIHAIRTDDPPGIELYWHRRFADKRTENGEWFRLSKVDIAAMKRRKSQ</sequence>
<name>A0A5J6N1E0_9PROT</name>
<dbReference type="EMBL" id="CP042582">
    <property type="protein sequence ID" value="QEX23104.1"/>
    <property type="molecule type" value="Genomic_DNA"/>
</dbReference>
<dbReference type="InterPro" id="IPR018306">
    <property type="entry name" value="Phage_T5_Orf172_DNA-bd"/>
</dbReference>
<proteinExistence type="predicted"/>
<evidence type="ECO:0000259" key="1">
    <source>
        <dbReference type="SMART" id="SM00974"/>
    </source>
</evidence>
<evidence type="ECO:0000313" key="3">
    <source>
        <dbReference type="Proteomes" id="UP000325797"/>
    </source>
</evidence>
<evidence type="ECO:0000313" key="2">
    <source>
        <dbReference type="EMBL" id="QEX23104.1"/>
    </source>
</evidence>
<organism evidence="2 3">
    <name type="scientific">Hypericibacter adhaerens</name>
    <dbReference type="NCBI Taxonomy" id="2602016"/>
    <lineage>
        <taxon>Bacteria</taxon>
        <taxon>Pseudomonadati</taxon>
        <taxon>Pseudomonadota</taxon>
        <taxon>Alphaproteobacteria</taxon>
        <taxon>Rhodospirillales</taxon>
        <taxon>Dongiaceae</taxon>
        <taxon>Hypericibacter</taxon>
    </lineage>
</organism>
<dbReference type="RefSeq" id="WP_151118530.1">
    <property type="nucleotide sequence ID" value="NZ_CP042582.1"/>
</dbReference>
<dbReference type="OrthoDB" id="8264993at2"/>
<keyword evidence="3" id="KW-1185">Reference proteome</keyword>
<feature type="domain" description="Bacteriophage T5 Orf172 DNA-binding" evidence="1">
    <location>
        <begin position="159"/>
        <end position="235"/>
    </location>
</feature>